<dbReference type="InParanoid" id="G0M775"/>
<gene>
    <name evidence="3" type="ORF">CAEBREN_11564</name>
</gene>
<feature type="transmembrane region" description="Helical" evidence="1">
    <location>
        <begin position="120"/>
        <end position="142"/>
    </location>
</feature>
<keyword evidence="4" id="KW-1185">Reference proteome</keyword>
<keyword evidence="2" id="KW-0732">Signal</keyword>
<dbReference type="EMBL" id="GL379786">
    <property type="protein sequence ID" value="EGT30217.1"/>
    <property type="molecule type" value="Genomic_DNA"/>
</dbReference>
<protein>
    <submittedName>
        <fullName evidence="3">Uncharacterized protein</fullName>
    </submittedName>
</protein>
<dbReference type="HOGENOM" id="CLU_1769681_0_0_1"/>
<evidence type="ECO:0000256" key="2">
    <source>
        <dbReference type="SAM" id="SignalP"/>
    </source>
</evidence>
<sequence length="147" mass="17038">MKTLIFRMVASFLIHVALQHHNQYYHNPEITEHRPSESNSHGKGDVFEIREDVPEGKIGQDVSHLTEYFNTIIFDRSTCSTGHYDVRFETIFEYSAPCYGVSEEELLNASSFHISDSARFLISVSIRIIAAISFLFKTLYLARYIRR</sequence>
<keyword evidence="1" id="KW-0812">Transmembrane</keyword>
<proteinExistence type="predicted"/>
<reference evidence="4" key="1">
    <citation type="submission" date="2011-07" db="EMBL/GenBank/DDBJ databases">
        <authorList>
            <consortium name="Caenorhabditis brenneri Sequencing and Analysis Consortium"/>
            <person name="Wilson R.K."/>
        </authorList>
    </citation>
    <scope>NUCLEOTIDE SEQUENCE [LARGE SCALE GENOMIC DNA]</scope>
    <source>
        <strain evidence="4">PB2801</strain>
    </source>
</reference>
<organism evidence="4">
    <name type="scientific">Caenorhabditis brenneri</name>
    <name type="common">Nematode worm</name>
    <dbReference type="NCBI Taxonomy" id="135651"/>
    <lineage>
        <taxon>Eukaryota</taxon>
        <taxon>Metazoa</taxon>
        <taxon>Ecdysozoa</taxon>
        <taxon>Nematoda</taxon>
        <taxon>Chromadorea</taxon>
        <taxon>Rhabditida</taxon>
        <taxon>Rhabditina</taxon>
        <taxon>Rhabditomorpha</taxon>
        <taxon>Rhabditoidea</taxon>
        <taxon>Rhabditidae</taxon>
        <taxon>Peloderinae</taxon>
        <taxon>Caenorhabditis</taxon>
    </lineage>
</organism>
<dbReference type="AlphaFoldDB" id="G0M775"/>
<dbReference type="Proteomes" id="UP000008068">
    <property type="component" value="Unassembled WGS sequence"/>
</dbReference>
<evidence type="ECO:0000256" key="1">
    <source>
        <dbReference type="SAM" id="Phobius"/>
    </source>
</evidence>
<evidence type="ECO:0000313" key="4">
    <source>
        <dbReference type="Proteomes" id="UP000008068"/>
    </source>
</evidence>
<keyword evidence="1" id="KW-0472">Membrane</keyword>
<name>G0M775_CAEBE</name>
<accession>G0M775</accession>
<feature type="signal peptide" evidence="2">
    <location>
        <begin position="1"/>
        <end position="19"/>
    </location>
</feature>
<evidence type="ECO:0000313" key="3">
    <source>
        <dbReference type="EMBL" id="EGT30217.1"/>
    </source>
</evidence>
<feature type="chain" id="PRO_5003403117" evidence="2">
    <location>
        <begin position="20"/>
        <end position="147"/>
    </location>
</feature>
<keyword evidence="1" id="KW-1133">Transmembrane helix</keyword>